<evidence type="ECO:0000313" key="4">
    <source>
        <dbReference type="EMBL" id="AFK79137.1"/>
    </source>
</evidence>
<name>I3VID1_9BACT</name>
<dbReference type="AlphaFoldDB" id="I3VID1"/>
<keyword evidence="3" id="KW-0472">Membrane</keyword>
<organism evidence="4">
    <name type="scientific">uncultured bacterium F39-01</name>
    <dbReference type="NCBI Taxonomy" id="1191434"/>
    <lineage>
        <taxon>Bacteria</taxon>
        <taxon>environmental samples</taxon>
    </lineage>
</organism>
<feature type="transmembrane region" description="Helical" evidence="3">
    <location>
        <begin position="244"/>
        <end position="261"/>
    </location>
</feature>
<feature type="transmembrane region" description="Helical" evidence="3">
    <location>
        <begin position="63"/>
        <end position="83"/>
    </location>
</feature>
<protein>
    <submittedName>
        <fullName evidence="4">CDP-diacylglycerol serine-O-phosphatidyltransferase</fullName>
    </submittedName>
</protein>
<dbReference type="GO" id="GO:0016020">
    <property type="term" value="C:membrane"/>
    <property type="evidence" value="ECO:0007669"/>
    <property type="project" value="InterPro"/>
</dbReference>
<dbReference type="InterPro" id="IPR043130">
    <property type="entry name" value="CDP-OH_PTrfase_TM_dom"/>
</dbReference>
<comment type="similarity">
    <text evidence="2">Belongs to the CDP-alcohol phosphatidyltransferase class-I family.</text>
</comment>
<dbReference type="InterPro" id="IPR000462">
    <property type="entry name" value="CDP-OH_P_trans"/>
</dbReference>
<sequence length="308" mass="33132">MSATAAHSEEESPNPPRRGLKKGLYLIPSLFTAANIGMGFFAVMASLRGFQLLAGAQPDVVGAASHFDGAAIAIGVAVICDMLDGRIARMTKTTTEIGIQLDSIADVVTFGLAPAVLAYVWGYGASLTEGTNIHRLAWFLSFMYLMCGAFRLARFNVQASRPRLLAEGTPKVDKKYFVGLPIPVAGGLIAAIVHFSPEPLMSFAPEKARLYSWLLMVLVGLLSAMMVSTLRFSSFKTVGTRSRSMRPIILVLAIGMLIFLYSQYVLLAIALTYILHGLLSRVIGMLFKRGDSGDGKIVANPISRSSGH</sequence>
<evidence type="ECO:0000256" key="1">
    <source>
        <dbReference type="ARBA" id="ARBA00022679"/>
    </source>
</evidence>
<keyword evidence="3" id="KW-1133">Transmembrane helix</keyword>
<dbReference type="GO" id="GO:0008654">
    <property type="term" value="P:phospholipid biosynthetic process"/>
    <property type="evidence" value="ECO:0007669"/>
    <property type="project" value="InterPro"/>
</dbReference>
<dbReference type="Pfam" id="PF01066">
    <property type="entry name" value="CDP-OH_P_transf"/>
    <property type="match status" value="1"/>
</dbReference>
<dbReference type="GO" id="GO:0016780">
    <property type="term" value="F:phosphotransferase activity, for other substituted phosphate groups"/>
    <property type="evidence" value="ECO:0007669"/>
    <property type="project" value="InterPro"/>
</dbReference>
<feature type="transmembrane region" description="Helical" evidence="3">
    <location>
        <begin position="104"/>
        <end position="124"/>
    </location>
</feature>
<evidence type="ECO:0000256" key="3">
    <source>
        <dbReference type="SAM" id="Phobius"/>
    </source>
</evidence>
<reference evidence="4" key="1">
    <citation type="submission" date="2012-04" db="EMBL/GenBank/DDBJ databases">
        <title>Characterization of mineral phosphate solubilization trait from soil metagenome.</title>
        <authorList>
            <person name="Chhabra S."/>
            <person name="Brazil D."/>
            <person name="Morrissey J."/>
            <person name="Burke J."/>
            <person name="O'Gara F."/>
            <person name="Dowling D."/>
        </authorList>
    </citation>
    <scope>NUCLEOTIDE SEQUENCE</scope>
</reference>
<dbReference type="PROSITE" id="PS00379">
    <property type="entry name" value="CDP_ALCOHOL_P_TRANSF"/>
    <property type="match status" value="1"/>
</dbReference>
<accession>I3VID1</accession>
<feature type="transmembrane region" description="Helical" evidence="3">
    <location>
        <begin position="176"/>
        <end position="195"/>
    </location>
</feature>
<evidence type="ECO:0000256" key="2">
    <source>
        <dbReference type="RuleBase" id="RU003750"/>
    </source>
</evidence>
<feature type="transmembrane region" description="Helical" evidence="3">
    <location>
        <begin position="210"/>
        <end position="232"/>
    </location>
</feature>
<keyword evidence="1 2" id="KW-0808">Transferase</keyword>
<dbReference type="InterPro" id="IPR048254">
    <property type="entry name" value="CDP_ALCOHOL_P_TRANSF_CS"/>
</dbReference>
<feature type="transmembrane region" description="Helical" evidence="3">
    <location>
        <begin position="24"/>
        <end position="43"/>
    </location>
</feature>
<proteinExistence type="inferred from homology"/>
<dbReference type="EMBL" id="JQ970523">
    <property type="protein sequence ID" value="AFK79137.1"/>
    <property type="molecule type" value="Genomic_DNA"/>
</dbReference>
<keyword evidence="3" id="KW-0812">Transmembrane</keyword>
<feature type="transmembrane region" description="Helical" evidence="3">
    <location>
        <begin position="136"/>
        <end position="155"/>
    </location>
</feature>
<dbReference type="Gene3D" id="1.20.120.1760">
    <property type="match status" value="1"/>
</dbReference>